<dbReference type="Gene3D" id="3.40.50.300">
    <property type="entry name" value="P-loop containing nucleotide triphosphate hydrolases"/>
    <property type="match status" value="2"/>
</dbReference>
<keyword evidence="4" id="KW-0067">ATP-binding</keyword>
<sequence length="808" mass="90670">MLPVQNIYQQLVITLQSNPITLLQAPPGAGKSTWLPLQLMRDGHFKRIVMLEPRRLAARNIASYLAKCQNESVGQSVGLRIRGESKVSANTRLEIVTEGMLTRMLQNDPELGDVDLLIFDEFHERSIAADTSLAFALETQSALREDLTIMLMSATLDTQRYTEFFACPVIQSNGRSYPIDEVYIPIKDESRWLDAIPTIIKQALSEQTGSALVFLPGQHEILRVQQALTDLPNNCIVATLFGEQDKANQQAAIAPAPEGMRKVVLTTNVAETSLTIEGIRIVIDSGKRRAATFNLKTGVTELTTQSISRSSAVQRAGRAGRIEPGVVYRLGSKQTFERRNSHDNPEILTSDISQLMLEAKQWGASIEELTLLDKPTEQQGIQASNLLSMLEAIDSKGKLTRLGSKMLGFGADIRLAHMLLKAQALEQALPGIYRLAIYLVALLESRVNTANELSLALHSQQQRPHPVFKQQLKYWQSRLKVKESNGDLNTEHLSLLVALAYPDRIAKKRGSGYLLANGAGAELNRDYWHNDDYLAIATMGGHKGGRIFSATSLSPFELQAYLPHLFSMQTRCEFDEKTARFIHQDEVRLGAITLTSQPSKQKLDKSERAKAWLNLFTKHGFALFNEQKDAEQLLIRMSLASKLMSEKFPQINEQQLIQTAPQWLGVFLQDIKTLEQLKKFNYFEALQNCFDWQQQSALKSLLPLRLTVASGSNIRIEYQLEGPAKLSVRMQEVYGMTNTPLLAQGKLPLLMELLSPGKRSLQLTQDLAHFWNTSYRDVQKEMKGRYPKHFWPDSPATSIATNKVKSKM</sequence>
<dbReference type="GO" id="GO:0003676">
    <property type="term" value="F:nucleic acid binding"/>
    <property type="evidence" value="ECO:0007669"/>
    <property type="project" value="InterPro"/>
</dbReference>
<dbReference type="SMART" id="SM00490">
    <property type="entry name" value="HELICc"/>
    <property type="match status" value="1"/>
</dbReference>
<evidence type="ECO:0000256" key="1">
    <source>
        <dbReference type="ARBA" id="ARBA00022741"/>
    </source>
</evidence>
<evidence type="ECO:0000256" key="3">
    <source>
        <dbReference type="ARBA" id="ARBA00022806"/>
    </source>
</evidence>
<accession>A0A0U2WPG7</accession>
<dbReference type="FunFam" id="3.40.50.300:FF:002125">
    <property type="entry name" value="ATP-dependent helicase HrpB"/>
    <property type="match status" value="1"/>
</dbReference>
<evidence type="ECO:0000313" key="7">
    <source>
        <dbReference type="EMBL" id="ALS33755.1"/>
    </source>
</evidence>
<dbReference type="EMBL" id="CP011034">
    <property type="protein sequence ID" value="ALS33755.1"/>
    <property type="molecule type" value="Genomic_DNA"/>
</dbReference>
<dbReference type="RefSeq" id="WP_058373904.1">
    <property type="nucleotide sequence ID" value="NZ_CP011034.1"/>
</dbReference>
<evidence type="ECO:0000256" key="4">
    <source>
        <dbReference type="ARBA" id="ARBA00022840"/>
    </source>
</evidence>
<evidence type="ECO:0000313" key="8">
    <source>
        <dbReference type="Proteomes" id="UP000065261"/>
    </source>
</evidence>
<dbReference type="InterPro" id="IPR010225">
    <property type="entry name" value="HrpB"/>
</dbReference>
<evidence type="ECO:0000259" key="6">
    <source>
        <dbReference type="PROSITE" id="PS51194"/>
    </source>
</evidence>
<dbReference type="GO" id="GO:0004386">
    <property type="term" value="F:helicase activity"/>
    <property type="evidence" value="ECO:0007669"/>
    <property type="project" value="UniProtKB-KW"/>
</dbReference>
<dbReference type="GO" id="GO:0016787">
    <property type="term" value="F:hydrolase activity"/>
    <property type="evidence" value="ECO:0007669"/>
    <property type="project" value="UniProtKB-KW"/>
</dbReference>
<dbReference type="KEGG" id="ptn:PTRA_a2690"/>
<dbReference type="CDD" id="cd18791">
    <property type="entry name" value="SF2_C_RHA"/>
    <property type="match status" value="1"/>
</dbReference>
<dbReference type="PROSITE" id="PS51194">
    <property type="entry name" value="HELICASE_CTER"/>
    <property type="match status" value="1"/>
</dbReference>
<dbReference type="AlphaFoldDB" id="A0A0U2WPG7"/>
<dbReference type="OrthoDB" id="9805617at2"/>
<dbReference type="SUPFAM" id="SSF52540">
    <property type="entry name" value="P-loop containing nucleoside triphosphate hydrolases"/>
    <property type="match status" value="1"/>
</dbReference>
<dbReference type="Pfam" id="PF08482">
    <property type="entry name" value="HrpB_C"/>
    <property type="match status" value="1"/>
</dbReference>
<dbReference type="SMART" id="SM00847">
    <property type="entry name" value="HA2"/>
    <property type="match status" value="1"/>
</dbReference>
<name>A0A0U2WPG7_9GAMM</name>
<dbReference type="InterPro" id="IPR049614">
    <property type="entry name" value="HrpB_DEXH"/>
</dbReference>
<dbReference type="PIRSF" id="PIRSF005496">
    <property type="entry name" value="ATP_hel_hrpB"/>
    <property type="match status" value="1"/>
</dbReference>
<dbReference type="Pfam" id="PF00271">
    <property type="entry name" value="Helicase_C"/>
    <property type="match status" value="1"/>
</dbReference>
<dbReference type="InterPro" id="IPR014001">
    <property type="entry name" value="Helicase_ATP-bd"/>
</dbReference>
<dbReference type="SMART" id="SM00487">
    <property type="entry name" value="DEXDc"/>
    <property type="match status" value="1"/>
</dbReference>
<keyword evidence="2" id="KW-0378">Hydrolase</keyword>
<dbReference type="GO" id="GO:0005524">
    <property type="term" value="F:ATP binding"/>
    <property type="evidence" value="ECO:0007669"/>
    <property type="project" value="UniProtKB-KW"/>
</dbReference>
<dbReference type="PANTHER" id="PTHR43519">
    <property type="entry name" value="ATP-DEPENDENT RNA HELICASE HRPB"/>
    <property type="match status" value="1"/>
</dbReference>
<dbReference type="PATRIC" id="fig|1315283.4.peg.2345"/>
<dbReference type="Gene3D" id="1.20.120.1080">
    <property type="match status" value="1"/>
</dbReference>
<feature type="domain" description="Helicase ATP-binding" evidence="5">
    <location>
        <begin position="12"/>
        <end position="174"/>
    </location>
</feature>
<proteinExistence type="predicted"/>
<dbReference type="InterPro" id="IPR007502">
    <property type="entry name" value="Helicase-assoc_dom"/>
</dbReference>
<protein>
    <submittedName>
        <fullName evidence="7">ATP-dependent helicase HrpB</fullName>
    </submittedName>
</protein>
<dbReference type="Pfam" id="PF00270">
    <property type="entry name" value="DEAD"/>
    <property type="match status" value="1"/>
</dbReference>
<dbReference type="PANTHER" id="PTHR43519:SF1">
    <property type="entry name" value="ATP-DEPENDENT RNA HELICASE HRPB"/>
    <property type="match status" value="1"/>
</dbReference>
<dbReference type="InterPro" id="IPR011545">
    <property type="entry name" value="DEAD/DEAH_box_helicase_dom"/>
</dbReference>
<gene>
    <name evidence="7" type="primary">hrpB</name>
    <name evidence="7" type="ORF">PTRA_a2690</name>
</gene>
<dbReference type="InterPro" id="IPR001650">
    <property type="entry name" value="Helicase_C-like"/>
</dbReference>
<reference evidence="7 8" key="1">
    <citation type="submission" date="2015-03" db="EMBL/GenBank/DDBJ databases">
        <authorList>
            <person name="Murphy D."/>
        </authorList>
    </citation>
    <scope>NUCLEOTIDE SEQUENCE [LARGE SCALE GENOMIC DNA]</scope>
    <source>
        <strain evidence="7 8">KMM 520</strain>
    </source>
</reference>
<dbReference type="InterPro" id="IPR027417">
    <property type="entry name" value="P-loop_NTPase"/>
</dbReference>
<organism evidence="7">
    <name type="scientific">Pseudoalteromonas translucida KMM 520</name>
    <dbReference type="NCBI Taxonomy" id="1315283"/>
    <lineage>
        <taxon>Bacteria</taxon>
        <taxon>Pseudomonadati</taxon>
        <taxon>Pseudomonadota</taxon>
        <taxon>Gammaproteobacteria</taxon>
        <taxon>Alteromonadales</taxon>
        <taxon>Pseudoalteromonadaceae</taxon>
        <taxon>Pseudoalteromonas</taxon>
    </lineage>
</organism>
<keyword evidence="1" id="KW-0547">Nucleotide-binding</keyword>
<dbReference type="CDD" id="cd17990">
    <property type="entry name" value="DEXHc_HrpB"/>
    <property type="match status" value="1"/>
</dbReference>
<keyword evidence="3 7" id="KW-0347">Helicase</keyword>
<dbReference type="Proteomes" id="UP000065261">
    <property type="component" value="Chromosome I"/>
</dbReference>
<feature type="domain" description="Helicase C-terminal" evidence="6">
    <location>
        <begin position="178"/>
        <end position="363"/>
    </location>
</feature>
<dbReference type="PROSITE" id="PS51192">
    <property type="entry name" value="HELICASE_ATP_BIND_1"/>
    <property type="match status" value="1"/>
</dbReference>
<dbReference type="InterPro" id="IPR013689">
    <property type="entry name" value="RNA_helicase_ATP-dep_HrpB_C"/>
</dbReference>
<dbReference type="NCBIfam" id="TIGR01970">
    <property type="entry name" value="DEAH_box_HrpB"/>
    <property type="match status" value="1"/>
</dbReference>
<evidence type="ECO:0000256" key="2">
    <source>
        <dbReference type="ARBA" id="ARBA00022801"/>
    </source>
</evidence>
<evidence type="ECO:0000259" key="5">
    <source>
        <dbReference type="PROSITE" id="PS51192"/>
    </source>
</evidence>